<reference evidence="9 10" key="1">
    <citation type="journal article" date="2018" name="Evol. Lett.">
        <title>Horizontal gene cluster transfer increased hallucinogenic mushroom diversity.</title>
        <authorList>
            <person name="Reynolds H.T."/>
            <person name="Vijayakumar V."/>
            <person name="Gluck-Thaler E."/>
            <person name="Korotkin H.B."/>
            <person name="Matheny P.B."/>
            <person name="Slot J.C."/>
        </authorList>
    </citation>
    <scope>NUCLEOTIDE SEQUENCE [LARGE SCALE GENOMIC DNA]</scope>
    <source>
        <strain evidence="9 10">2629</strain>
    </source>
</reference>
<dbReference type="GO" id="GO:0004177">
    <property type="term" value="F:aminopeptidase activity"/>
    <property type="evidence" value="ECO:0007669"/>
    <property type="project" value="TreeGrafter"/>
</dbReference>
<dbReference type="Pfam" id="PF09127">
    <property type="entry name" value="Leuk-A4-hydro_C"/>
    <property type="match status" value="1"/>
</dbReference>
<comment type="caution">
    <text evidence="9">The sequence shown here is derived from an EMBL/GenBank/DDBJ whole genome shotgun (WGS) entry which is preliminary data.</text>
</comment>
<dbReference type="InterPro" id="IPR038502">
    <property type="entry name" value="M1_LTA-4_hydro/amino_C_sf"/>
</dbReference>
<dbReference type="Gene3D" id="1.25.40.320">
    <property type="entry name" value="Peptidase M1, leukotriene A4 hydrolase/aminopeptidase C-terminal domain"/>
    <property type="match status" value="1"/>
</dbReference>
<evidence type="ECO:0000256" key="7">
    <source>
        <dbReference type="ARBA" id="ARBA00023049"/>
    </source>
</evidence>
<proteinExistence type="inferred from homology"/>
<dbReference type="InterPro" id="IPR016024">
    <property type="entry name" value="ARM-type_fold"/>
</dbReference>
<dbReference type="PANTHER" id="PTHR45726:SF3">
    <property type="entry name" value="LEUKOTRIENE A-4 HYDROLASE"/>
    <property type="match status" value="1"/>
</dbReference>
<keyword evidence="3" id="KW-0645">Protease</keyword>
<name>A0A409WUG3_9AGAR</name>
<evidence type="ECO:0000256" key="2">
    <source>
        <dbReference type="ARBA" id="ARBA00010136"/>
    </source>
</evidence>
<dbReference type="STRING" id="181874.A0A409WUG3"/>
<dbReference type="SUPFAM" id="SSF48371">
    <property type="entry name" value="ARM repeat"/>
    <property type="match status" value="1"/>
</dbReference>
<organism evidence="9 10">
    <name type="scientific">Panaeolus cyanescens</name>
    <dbReference type="NCBI Taxonomy" id="181874"/>
    <lineage>
        <taxon>Eukaryota</taxon>
        <taxon>Fungi</taxon>
        <taxon>Dikarya</taxon>
        <taxon>Basidiomycota</taxon>
        <taxon>Agaricomycotina</taxon>
        <taxon>Agaricomycetes</taxon>
        <taxon>Agaricomycetidae</taxon>
        <taxon>Agaricales</taxon>
        <taxon>Agaricineae</taxon>
        <taxon>Galeropsidaceae</taxon>
        <taxon>Panaeolus</taxon>
    </lineage>
</organism>
<keyword evidence="4" id="KW-0479">Metal-binding</keyword>
<evidence type="ECO:0000256" key="5">
    <source>
        <dbReference type="ARBA" id="ARBA00022801"/>
    </source>
</evidence>
<keyword evidence="10" id="KW-1185">Reference proteome</keyword>
<dbReference type="GO" id="GO:0008237">
    <property type="term" value="F:metallopeptidase activity"/>
    <property type="evidence" value="ECO:0007669"/>
    <property type="project" value="UniProtKB-KW"/>
</dbReference>
<dbReference type="GO" id="GO:0005829">
    <property type="term" value="C:cytosol"/>
    <property type="evidence" value="ECO:0007669"/>
    <property type="project" value="TreeGrafter"/>
</dbReference>
<dbReference type="EMBL" id="NHTK01005196">
    <property type="protein sequence ID" value="PPQ82164.1"/>
    <property type="molecule type" value="Genomic_DNA"/>
</dbReference>
<dbReference type="InterPro" id="IPR027268">
    <property type="entry name" value="Peptidase_M4/M1_CTD_sf"/>
</dbReference>
<evidence type="ECO:0000313" key="9">
    <source>
        <dbReference type="EMBL" id="PPQ82164.1"/>
    </source>
</evidence>
<gene>
    <name evidence="9" type="ORF">CVT24_012554</name>
</gene>
<protein>
    <recommendedName>
        <fullName evidence="8">Peptidase M1 leukotriene A4 hydrolase/aminopeptidase C-terminal domain-containing protein</fullName>
    </recommendedName>
</protein>
<comment type="cofactor">
    <cofactor evidence="1">
        <name>Zn(2+)</name>
        <dbReference type="ChEBI" id="CHEBI:29105"/>
    </cofactor>
</comment>
<evidence type="ECO:0000259" key="8">
    <source>
        <dbReference type="SMART" id="SM01263"/>
    </source>
</evidence>
<dbReference type="OrthoDB" id="79562at2759"/>
<evidence type="ECO:0000256" key="6">
    <source>
        <dbReference type="ARBA" id="ARBA00022833"/>
    </source>
</evidence>
<evidence type="ECO:0000256" key="3">
    <source>
        <dbReference type="ARBA" id="ARBA00022670"/>
    </source>
</evidence>
<keyword evidence="5" id="KW-0378">Hydrolase</keyword>
<dbReference type="Gene3D" id="1.10.390.10">
    <property type="entry name" value="Neutral Protease Domain 2"/>
    <property type="match status" value="1"/>
</dbReference>
<evidence type="ECO:0000256" key="1">
    <source>
        <dbReference type="ARBA" id="ARBA00001947"/>
    </source>
</evidence>
<dbReference type="Proteomes" id="UP000284842">
    <property type="component" value="Unassembled WGS sequence"/>
</dbReference>
<dbReference type="AlphaFoldDB" id="A0A409WUG3"/>
<dbReference type="InterPro" id="IPR034015">
    <property type="entry name" value="M1_LTA4H"/>
</dbReference>
<dbReference type="InParanoid" id="A0A409WUG3"/>
<keyword evidence="6" id="KW-0862">Zinc</keyword>
<feature type="domain" description="Peptidase M1 leukotriene A4 hydrolase/aminopeptidase C-terminal" evidence="8">
    <location>
        <begin position="95"/>
        <end position="253"/>
    </location>
</feature>
<dbReference type="InterPro" id="IPR015211">
    <property type="entry name" value="Peptidase_M1_C"/>
</dbReference>
<accession>A0A409WUG3</accession>
<evidence type="ECO:0000256" key="4">
    <source>
        <dbReference type="ARBA" id="ARBA00022723"/>
    </source>
</evidence>
<keyword evidence="7" id="KW-0482">Metalloprotease</keyword>
<dbReference type="GO" id="GO:0006508">
    <property type="term" value="P:proteolysis"/>
    <property type="evidence" value="ECO:0007669"/>
    <property type="project" value="UniProtKB-KW"/>
</dbReference>
<dbReference type="GO" id="GO:0008270">
    <property type="term" value="F:zinc ion binding"/>
    <property type="evidence" value="ECO:0007669"/>
    <property type="project" value="InterPro"/>
</dbReference>
<evidence type="ECO:0000313" key="10">
    <source>
        <dbReference type="Proteomes" id="UP000284842"/>
    </source>
</evidence>
<comment type="similarity">
    <text evidence="2">Belongs to the peptidase M1 family.</text>
</comment>
<dbReference type="SMART" id="SM01263">
    <property type="entry name" value="Leuk-A4-hydro_C"/>
    <property type="match status" value="1"/>
</dbReference>
<sequence length="257" mass="29228">MVQIQRLLEVSISDPRKTERTLGGLDVFLPYVRDYVDTYIGKSITTQQWKDHLYGFWSKHPDADQKIKALDGVDWDAWFFGEGTSLPVKMEYDLSLAEAAWALAARWDSARTSDPEKLKFSKSDLDGFNSNQIVAFLERLQSFQPLPSPLLAAFKATYNHLAITSNAEIRLRYYQVALADSKSSFAKEEAPEAVKWVTGEDGTGVIKGRMKFCRPTLRIAHKVDGMSDFVKEVWGRKRGEFHPIARRLVDKDIGYNA</sequence>
<dbReference type="GO" id="GO:0004301">
    <property type="term" value="F:epoxide hydrolase activity"/>
    <property type="evidence" value="ECO:0007669"/>
    <property type="project" value="TreeGrafter"/>
</dbReference>
<dbReference type="PANTHER" id="PTHR45726">
    <property type="entry name" value="LEUKOTRIENE A-4 HYDROLASE"/>
    <property type="match status" value="1"/>
</dbReference>